<dbReference type="InterPro" id="IPR007349">
    <property type="entry name" value="DUF418"/>
</dbReference>
<keyword evidence="1" id="KW-0812">Transmembrane</keyword>
<evidence type="ECO:0000256" key="1">
    <source>
        <dbReference type="SAM" id="Phobius"/>
    </source>
</evidence>
<feature type="transmembrane region" description="Helical" evidence="1">
    <location>
        <begin position="341"/>
        <end position="365"/>
    </location>
</feature>
<feature type="transmembrane region" description="Helical" evidence="1">
    <location>
        <begin position="124"/>
        <end position="141"/>
    </location>
</feature>
<reference evidence="3 4" key="1">
    <citation type="submission" date="2019-10" db="EMBL/GenBank/DDBJ databases">
        <title>Complete genome sequences for adaption low water activity.</title>
        <authorList>
            <person name="Zhao L."/>
            <person name="Zhong J."/>
        </authorList>
    </citation>
    <scope>NUCLEOTIDE SEQUENCE [LARGE SCALE GENOMIC DNA]</scope>
    <source>
        <strain evidence="3 4">FDU301</strain>
    </source>
</reference>
<sequence length="392" mass="45259">MERSEVKNKERIRSLDILRGLAILGTLGTNIWLFAYLGDINYIFTFTHNKWWLSGDDFLRILFLSLINGKLLGLLAIMFGVGLELKYQQSKRLNQTWPGRYIWLSLILLTEGLLHFIFVLEYDILMSYAITAIVVSFIVKMRKTMIRITMISAAAIHLFFIVLVFLGVLTNSIGDELVAVPKEVVNLYQHRSWMNQMQYRLFHFWELRTEAIFVIPFNICMFLIGVLLVRIGVFDNNSNGINIRKRMMKAGLLVGLPLNLLLFVPGGYFDFPVRYIFAPILSLGYMGAISFLIGKFQDFLLWSVLEKVGKMSLSCYVLQNVVSSILFYGWGFGLGGHPRSFFVIFVWILICLFQMLFATLWLHYFKMGPMESARKCLASLVIKKNIKKDLKL</sequence>
<feature type="transmembrane region" description="Helical" evidence="1">
    <location>
        <begin position="101"/>
        <end position="118"/>
    </location>
</feature>
<name>A0A6M6DN87_PRIMG</name>
<keyword evidence="1" id="KW-1133">Transmembrane helix</keyword>
<feature type="transmembrane region" description="Helical" evidence="1">
    <location>
        <begin position="315"/>
        <end position="335"/>
    </location>
</feature>
<dbReference type="PANTHER" id="PTHR30590">
    <property type="entry name" value="INNER MEMBRANE PROTEIN"/>
    <property type="match status" value="1"/>
</dbReference>
<dbReference type="Proteomes" id="UP000501076">
    <property type="component" value="Chromosome"/>
</dbReference>
<feature type="transmembrane region" description="Helical" evidence="1">
    <location>
        <begin position="211"/>
        <end position="229"/>
    </location>
</feature>
<evidence type="ECO:0000259" key="2">
    <source>
        <dbReference type="Pfam" id="PF04235"/>
    </source>
</evidence>
<feature type="transmembrane region" description="Helical" evidence="1">
    <location>
        <begin position="275"/>
        <end position="294"/>
    </location>
</feature>
<keyword evidence="1" id="KW-0472">Membrane</keyword>
<evidence type="ECO:0000313" key="4">
    <source>
        <dbReference type="Proteomes" id="UP000501076"/>
    </source>
</evidence>
<feature type="transmembrane region" description="Helical" evidence="1">
    <location>
        <begin position="250"/>
        <end position="269"/>
    </location>
</feature>
<feature type="transmembrane region" description="Helical" evidence="1">
    <location>
        <begin position="58"/>
        <end position="81"/>
    </location>
</feature>
<feature type="transmembrane region" description="Helical" evidence="1">
    <location>
        <begin position="21"/>
        <end position="38"/>
    </location>
</feature>
<proteinExistence type="predicted"/>
<evidence type="ECO:0000313" key="3">
    <source>
        <dbReference type="EMBL" id="QJX76273.1"/>
    </source>
</evidence>
<feature type="domain" description="DUF418" evidence="2">
    <location>
        <begin position="228"/>
        <end position="378"/>
    </location>
</feature>
<dbReference type="Pfam" id="PF04235">
    <property type="entry name" value="DUF418"/>
    <property type="match status" value="1"/>
</dbReference>
<dbReference type="RefSeq" id="WP_171776796.1">
    <property type="nucleotide sequence ID" value="NZ_CP045272.1"/>
</dbReference>
<dbReference type="AlphaFoldDB" id="A0A6M6DN87"/>
<dbReference type="PANTHER" id="PTHR30590:SF2">
    <property type="entry name" value="INNER MEMBRANE PROTEIN"/>
    <property type="match status" value="1"/>
</dbReference>
<feature type="transmembrane region" description="Helical" evidence="1">
    <location>
        <begin position="148"/>
        <end position="169"/>
    </location>
</feature>
<accession>A0A6M6DN87</accession>
<organism evidence="3 4">
    <name type="scientific">Priestia megaterium</name>
    <name type="common">Bacillus megaterium</name>
    <dbReference type="NCBI Taxonomy" id="1404"/>
    <lineage>
        <taxon>Bacteria</taxon>
        <taxon>Bacillati</taxon>
        <taxon>Bacillota</taxon>
        <taxon>Bacilli</taxon>
        <taxon>Bacillales</taxon>
        <taxon>Bacillaceae</taxon>
        <taxon>Priestia</taxon>
    </lineage>
</organism>
<dbReference type="EMBL" id="CP045272">
    <property type="protein sequence ID" value="QJX76273.1"/>
    <property type="molecule type" value="Genomic_DNA"/>
</dbReference>
<dbReference type="InterPro" id="IPR052529">
    <property type="entry name" value="Bact_Transport_Assoc"/>
</dbReference>
<protein>
    <submittedName>
        <fullName evidence="3">DUF418 domain-containing protein</fullName>
    </submittedName>
</protein>
<gene>
    <name evidence="3" type="ORF">FDZ14_08665</name>
</gene>